<dbReference type="AlphaFoldDB" id="A0A9J6FE56"/>
<reference evidence="1 2" key="1">
    <citation type="journal article" date="2020" name="Cell">
        <title>Large-Scale Comparative Analyses of Tick Genomes Elucidate Their Genetic Diversity and Vector Capacities.</title>
        <authorList>
            <consortium name="Tick Genome and Microbiome Consortium (TIGMIC)"/>
            <person name="Jia N."/>
            <person name="Wang J."/>
            <person name="Shi W."/>
            <person name="Du L."/>
            <person name="Sun Y."/>
            <person name="Zhan W."/>
            <person name="Jiang J.F."/>
            <person name="Wang Q."/>
            <person name="Zhang B."/>
            <person name="Ji P."/>
            <person name="Bell-Sakyi L."/>
            <person name="Cui X.M."/>
            <person name="Yuan T.T."/>
            <person name="Jiang B.G."/>
            <person name="Yang W.F."/>
            <person name="Lam T.T."/>
            <person name="Chang Q.C."/>
            <person name="Ding S.J."/>
            <person name="Wang X.J."/>
            <person name="Zhu J.G."/>
            <person name="Ruan X.D."/>
            <person name="Zhao L."/>
            <person name="Wei J.T."/>
            <person name="Ye R.Z."/>
            <person name="Que T.C."/>
            <person name="Du C.H."/>
            <person name="Zhou Y.H."/>
            <person name="Cheng J.X."/>
            <person name="Dai P.F."/>
            <person name="Guo W.B."/>
            <person name="Han X.H."/>
            <person name="Huang E.J."/>
            <person name="Li L.F."/>
            <person name="Wei W."/>
            <person name="Gao Y.C."/>
            <person name="Liu J.Z."/>
            <person name="Shao H.Z."/>
            <person name="Wang X."/>
            <person name="Wang C.C."/>
            <person name="Yang T.C."/>
            <person name="Huo Q.B."/>
            <person name="Li W."/>
            <person name="Chen H.Y."/>
            <person name="Chen S.E."/>
            <person name="Zhou L.G."/>
            <person name="Ni X.B."/>
            <person name="Tian J.H."/>
            <person name="Sheng Y."/>
            <person name="Liu T."/>
            <person name="Pan Y.S."/>
            <person name="Xia L.Y."/>
            <person name="Li J."/>
            <person name="Zhao F."/>
            <person name="Cao W.C."/>
        </authorList>
    </citation>
    <scope>NUCLEOTIDE SEQUENCE [LARGE SCALE GENOMIC DNA]</scope>
    <source>
        <strain evidence="1">HaeL-2018</strain>
    </source>
</reference>
<protein>
    <submittedName>
        <fullName evidence="1">Uncharacterized protein</fullName>
    </submittedName>
</protein>
<organism evidence="1 2">
    <name type="scientific">Haemaphysalis longicornis</name>
    <name type="common">Bush tick</name>
    <dbReference type="NCBI Taxonomy" id="44386"/>
    <lineage>
        <taxon>Eukaryota</taxon>
        <taxon>Metazoa</taxon>
        <taxon>Ecdysozoa</taxon>
        <taxon>Arthropoda</taxon>
        <taxon>Chelicerata</taxon>
        <taxon>Arachnida</taxon>
        <taxon>Acari</taxon>
        <taxon>Parasitiformes</taxon>
        <taxon>Ixodida</taxon>
        <taxon>Ixodoidea</taxon>
        <taxon>Ixodidae</taxon>
        <taxon>Haemaphysalinae</taxon>
        <taxon>Haemaphysalis</taxon>
    </lineage>
</organism>
<dbReference type="PANTHER" id="PTHR47331:SF1">
    <property type="entry name" value="GAG-LIKE PROTEIN"/>
    <property type="match status" value="1"/>
</dbReference>
<dbReference type="OrthoDB" id="6515424at2759"/>
<dbReference type="Pfam" id="PF05380">
    <property type="entry name" value="Peptidase_A17"/>
    <property type="match status" value="1"/>
</dbReference>
<accession>A0A9J6FE56</accession>
<gene>
    <name evidence="1" type="ORF">HPB48_001539</name>
</gene>
<dbReference type="Proteomes" id="UP000821853">
    <property type="component" value="Chromosome 1"/>
</dbReference>
<keyword evidence="2" id="KW-1185">Reference proteome</keyword>
<dbReference type="EMBL" id="JABSTR010000001">
    <property type="protein sequence ID" value="KAH9361181.1"/>
    <property type="molecule type" value="Genomic_DNA"/>
</dbReference>
<dbReference type="InterPro" id="IPR008042">
    <property type="entry name" value="Retrotrans_Pao"/>
</dbReference>
<evidence type="ECO:0000313" key="1">
    <source>
        <dbReference type="EMBL" id="KAH9361181.1"/>
    </source>
</evidence>
<name>A0A9J6FE56_HAELO</name>
<dbReference type="VEuPathDB" id="VectorBase:HLOH_058904"/>
<sequence>MFEEDGSGERNLGQAANVLKVLKMTWKPKEDCLTFSFDQVVEFAQTRGQTKRFVLQTTSRLCGPLRLLSQFVVRAKIVFQEIGKRNLRWDDLANLKVISVPRYYGTELLGNVPYRALHIYADASTVAYGAVIYQYLTTGDTDATTTTPLVAKGRVPPLK</sequence>
<evidence type="ECO:0000313" key="2">
    <source>
        <dbReference type="Proteomes" id="UP000821853"/>
    </source>
</evidence>
<proteinExistence type="predicted"/>
<dbReference type="PANTHER" id="PTHR47331">
    <property type="entry name" value="PHD-TYPE DOMAIN-CONTAINING PROTEIN"/>
    <property type="match status" value="1"/>
</dbReference>
<comment type="caution">
    <text evidence="1">The sequence shown here is derived from an EMBL/GenBank/DDBJ whole genome shotgun (WGS) entry which is preliminary data.</text>
</comment>